<accession>A0A919CRS4</accession>
<comment type="caution">
    <text evidence="1">The sequence shown here is derived from an EMBL/GenBank/DDBJ whole genome shotgun (WGS) entry which is preliminary data.</text>
</comment>
<dbReference type="Gene3D" id="3.40.50.1820">
    <property type="entry name" value="alpha/beta hydrolase"/>
    <property type="match status" value="1"/>
</dbReference>
<dbReference type="EMBL" id="BMZS01000012">
    <property type="protein sequence ID" value="GHD60529.1"/>
    <property type="molecule type" value="Genomic_DNA"/>
</dbReference>
<protein>
    <recommendedName>
        <fullName evidence="3">Alpha/beta hydrolase family protein</fullName>
    </recommendedName>
</protein>
<dbReference type="RefSeq" id="WP_189994184.1">
    <property type="nucleotide sequence ID" value="NZ_BMZS01000012.1"/>
</dbReference>
<name>A0A919CRS4_9PROT</name>
<evidence type="ECO:0000313" key="2">
    <source>
        <dbReference type="Proteomes" id="UP000630353"/>
    </source>
</evidence>
<gene>
    <name evidence="1" type="ORF">GCM10017083_46520</name>
</gene>
<dbReference type="AlphaFoldDB" id="A0A919CRS4"/>
<reference evidence="1" key="2">
    <citation type="submission" date="2020-09" db="EMBL/GenBank/DDBJ databases">
        <authorList>
            <person name="Sun Q."/>
            <person name="Kim S."/>
        </authorList>
    </citation>
    <scope>NUCLEOTIDE SEQUENCE</scope>
    <source>
        <strain evidence="1">KCTC 42651</strain>
    </source>
</reference>
<dbReference type="InterPro" id="IPR029058">
    <property type="entry name" value="AB_hydrolase_fold"/>
</dbReference>
<dbReference type="Proteomes" id="UP000630353">
    <property type="component" value="Unassembled WGS sequence"/>
</dbReference>
<organism evidence="1 2">
    <name type="scientific">Thalassobaculum fulvum</name>
    <dbReference type="NCBI Taxonomy" id="1633335"/>
    <lineage>
        <taxon>Bacteria</taxon>
        <taxon>Pseudomonadati</taxon>
        <taxon>Pseudomonadota</taxon>
        <taxon>Alphaproteobacteria</taxon>
        <taxon>Rhodospirillales</taxon>
        <taxon>Thalassobaculaceae</taxon>
        <taxon>Thalassobaculum</taxon>
    </lineage>
</organism>
<keyword evidence="2" id="KW-1185">Reference proteome</keyword>
<proteinExistence type="predicted"/>
<reference evidence="1" key="1">
    <citation type="journal article" date="2014" name="Int. J. Syst. Evol. Microbiol.">
        <title>Complete genome sequence of Corynebacterium casei LMG S-19264T (=DSM 44701T), isolated from a smear-ripened cheese.</title>
        <authorList>
            <consortium name="US DOE Joint Genome Institute (JGI-PGF)"/>
            <person name="Walter F."/>
            <person name="Albersmeier A."/>
            <person name="Kalinowski J."/>
            <person name="Ruckert C."/>
        </authorList>
    </citation>
    <scope>NUCLEOTIDE SEQUENCE</scope>
    <source>
        <strain evidence="1">KCTC 42651</strain>
    </source>
</reference>
<evidence type="ECO:0000313" key="1">
    <source>
        <dbReference type="EMBL" id="GHD60529.1"/>
    </source>
</evidence>
<dbReference type="PANTHER" id="PTHR37946:SF1">
    <property type="entry name" value="SLL1969 PROTEIN"/>
    <property type="match status" value="1"/>
</dbReference>
<evidence type="ECO:0008006" key="3">
    <source>
        <dbReference type="Google" id="ProtNLM"/>
    </source>
</evidence>
<dbReference type="SUPFAM" id="SSF53474">
    <property type="entry name" value="alpha/beta-Hydrolases"/>
    <property type="match status" value="1"/>
</dbReference>
<sequence length="324" mass="34391">MTSLAVAPLLDRMPNLRFRTLGGRHFWADIAITPSHRIQRNVWTGHCRLLDGGDRRLVAGSLERCRAAAQLLAEGHAAGGTLIVMLHGLYRSGHCFGPLQRRLRDAGRPVIAPNYPSGHASLPELGRWLNDLMTGLDGYSSVIFVTYSLGGLVLRAALAADDGWRDRMPVAGIVQIGPPNRGARAATLLRSLTAGTGIAGPAAGALCDPIDLPEPPRGIPVLVIAGGTGGRVGFNPFLEGDDDGLVRVTETRLNRPHHFRRVKTLHGLLIGHPEVQRLVLASIAAWAASGQPSAVGPFPGRSFPGRSFLAGGHSTMSRSSTPCP</sequence>
<dbReference type="PANTHER" id="PTHR37946">
    <property type="entry name" value="SLL1969 PROTEIN"/>
    <property type="match status" value="1"/>
</dbReference>